<evidence type="ECO:0000313" key="1">
    <source>
        <dbReference type="EnsemblPlants" id="OBART11G18720.1"/>
    </source>
</evidence>
<dbReference type="Proteomes" id="UP000026960">
    <property type="component" value="Chromosome 11"/>
</dbReference>
<accession>A0A0D3HNL9</accession>
<reference evidence="1" key="1">
    <citation type="journal article" date="2009" name="Rice">
        <title>De Novo Next Generation Sequencing of Plant Genomes.</title>
        <authorList>
            <person name="Rounsley S."/>
            <person name="Marri P.R."/>
            <person name="Yu Y."/>
            <person name="He R."/>
            <person name="Sisneros N."/>
            <person name="Goicoechea J.L."/>
            <person name="Lee S.J."/>
            <person name="Angelova A."/>
            <person name="Kudrna D."/>
            <person name="Luo M."/>
            <person name="Affourtit J."/>
            <person name="Desany B."/>
            <person name="Knight J."/>
            <person name="Niazi F."/>
            <person name="Egholm M."/>
            <person name="Wing R.A."/>
        </authorList>
    </citation>
    <scope>NUCLEOTIDE SEQUENCE [LARGE SCALE GENOMIC DNA]</scope>
    <source>
        <strain evidence="1">cv. IRGC 105608</strain>
    </source>
</reference>
<protein>
    <submittedName>
        <fullName evidence="1">Uncharacterized protein</fullName>
    </submittedName>
</protein>
<dbReference type="HOGENOM" id="CLU_2641994_0_0_1"/>
<reference evidence="1" key="2">
    <citation type="submission" date="2015-03" db="UniProtKB">
        <authorList>
            <consortium name="EnsemblPlants"/>
        </authorList>
    </citation>
    <scope>IDENTIFICATION</scope>
</reference>
<organism evidence="1">
    <name type="scientific">Oryza barthii</name>
    <dbReference type="NCBI Taxonomy" id="65489"/>
    <lineage>
        <taxon>Eukaryota</taxon>
        <taxon>Viridiplantae</taxon>
        <taxon>Streptophyta</taxon>
        <taxon>Embryophyta</taxon>
        <taxon>Tracheophyta</taxon>
        <taxon>Spermatophyta</taxon>
        <taxon>Magnoliopsida</taxon>
        <taxon>Liliopsida</taxon>
        <taxon>Poales</taxon>
        <taxon>Poaceae</taxon>
        <taxon>BOP clade</taxon>
        <taxon>Oryzoideae</taxon>
        <taxon>Oryzeae</taxon>
        <taxon>Oryzinae</taxon>
        <taxon>Oryza</taxon>
    </lineage>
</organism>
<keyword evidence="2" id="KW-1185">Reference proteome</keyword>
<dbReference type="AlphaFoldDB" id="A0A0D3HNL9"/>
<proteinExistence type="predicted"/>
<sequence length="77" mass="8861">MPRCYVLLEGRRRRRREEARGGVGGELVFLGHEFSACFRAEQFPTALKPGCAYLVDDCRLDEKELPARHCQVGHDER</sequence>
<evidence type="ECO:0000313" key="2">
    <source>
        <dbReference type="Proteomes" id="UP000026960"/>
    </source>
</evidence>
<dbReference type="Gramene" id="OBART11G18720.1">
    <property type="protein sequence ID" value="OBART11G18720.1"/>
    <property type="gene ID" value="OBART11G18720"/>
</dbReference>
<name>A0A0D3HNL9_9ORYZ</name>
<dbReference type="EnsemblPlants" id="OBART11G18720.1">
    <property type="protein sequence ID" value="OBART11G18720.1"/>
    <property type="gene ID" value="OBART11G18720"/>
</dbReference>
<dbReference type="PaxDb" id="65489-OBART11G18720.1"/>